<organism evidence="1 2">
    <name type="scientific">Panagrolaimus davidi</name>
    <dbReference type="NCBI Taxonomy" id="227884"/>
    <lineage>
        <taxon>Eukaryota</taxon>
        <taxon>Metazoa</taxon>
        <taxon>Ecdysozoa</taxon>
        <taxon>Nematoda</taxon>
        <taxon>Chromadorea</taxon>
        <taxon>Rhabditida</taxon>
        <taxon>Tylenchina</taxon>
        <taxon>Panagrolaimomorpha</taxon>
        <taxon>Panagrolaimoidea</taxon>
        <taxon>Panagrolaimidae</taxon>
        <taxon>Panagrolaimus</taxon>
    </lineage>
</organism>
<dbReference type="Proteomes" id="UP000887578">
    <property type="component" value="Unplaced"/>
</dbReference>
<dbReference type="AlphaFoldDB" id="A0A914NZE5"/>
<evidence type="ECO:0000313" key="1">
    <source>
        <dbReference type="Proteomes" id="UP000887578"/>
    </source>
</evidence>
<keyword evidence="1" id="KW-1185">Reference proteome</keyword>
<dbReference type="WBParaSite" id="PDA_v2.g10251.t1">
    <property type="protein sequence ID" value="PDA_v2.g10251.t1"/>
    <property type="gene ID" value="PDA_v2.g10251"/>
</dbReference>
<proteinExistence type="predicted"/>
<sequence>MKGDAANVDFYHLCGGIMLAQPYGQYSTLDDALVACNGTTACAGVMESSETEFRTLFMFTNIKQVSGSFDYYLADRSNGLSLPNAPSATDIKVMFAIYPRGSCPSTMTQTGTTCTGRPEVTVRFLN</sequence>
<reference evidence="2" key="1">
    <citation type="submission" date="2022-11" db="UniProtKB">
        <authorList>
            <consortium name="WormBaseParasite"/>
        </authorList>
    </citation>
    <scope>IDENTIFICATION</scope>
</reference>
<protein>
    <submittedName>
        <fullName evidence="2">Uncharacterized protein</fullName>
    </submittedName>
</protein>
<evidence type="ECO:0000313" key="2">
    <source>
        <dbReference type="WBParaSite" id="PDA_v2.g10251.t1"/>
    </source>
</evidence>
<name>A0A914NZE5_9BILA</name>
<accession>A0A914NZE5</accession>